<dbReference type="Proteomes" id="UP000044136">
    <property type="component" value="Unassembled WGS sequence"/>
</dbReference>
<dbReference type="GO" id="GO:0046870">
    <property type="term" value="F:cadmium ion binding"/>
    <property type="evidence" value="ECO:0007669"/>
    <property type="project" value="TreeGrafter"/>
</dbReference>
<dbReference type="GO" id="GO:0008270">
    <property type="term" value="F:zinc ion binding"/>
    <property type="evidence" value="ECO:0007669"/>
    <property type="project" value="TreeGrafter"/>
</dbReference>
<dbReference type="GO" id="GO:0050897">
    <property type="term" value="F:cobalt ion binding"/>
    <property type="evidence" value="ECO:0007669"/>
    <property type="project" value="TreeGrafter"/>
</dbReference>
<dbReference type="HOGENOM" id="CLU_102553_1_0_9"/>
<dbReference type="RefSeq" id="WP_035810467.1">
    <property type="nucleotide sequence ID" value="NZ_CCSE01000001.1"/>
</dbReference>
<dbReference type="InterPro" id="IPR036876">
    <property type="entry name" value="UVR_dom_sf"/>
</dbReference>
<dbReference type="GO" id="GO:1990170">
    <property type="term" value="P:stress response to cadmium ion"/>
    <property type="evidence" value="ECO:0007669"/>
    <property type="project" value="TreeGrafter"/>
</dbReference>
<dbReference type="InterPro" id="IPR001943">
    <property type="entry name" value="UVR_dom"/>
</dbReference>
<dbReference type="GO" id="GO:1990169">
    <property type="term" value="P:stress response to copper ion"/>
    <property type="evidence" value="ECO:0007669"/>
    <property type="project" value="TreeGrafter"/>
</dbReference>
<evidence type="ECO:0000313" key="3">
    <source>
        <dbReference type="Proteomes" id="UP000044136"/>
    </source>
</evidence>
<feature type="domain" description="UVR" evidence="1">
    <location>
        <begin position="131"/>
        <end position="166"/>
    </location>
</feature>
<dbReference type="STRING" id="1461582.BN1048_01829"/>
<sequence>MKCEICNEREAVIHISKGSGLTHKEQYLCEQCANQSMDINYNQTDNPFDIQTLLKMLAGNSQRGQAETEKYVCPTCDSTLQSIVKNGLFGCSHCYEYFERYVPEIVTRVQLNQQRHVGKIPTQAHDTLKLKRDIETLERTLQEKVKAQAFEEAAVIRDQIQVLKDGGTSE</sequence>
<evidence type="ECO:0000259" key="1">
    <source>
        <dbReference type="PROSITE" id="PS50151"/>
    </source>
</evidence>
<protein>
    <submittedName>
        <fullName evidence="2">UvrB/uvrC motif</fullName>
    </submittedName>
</protein>
<dbReference type="OrthoDB" id="9788704at2"/>
<dbReference type="GO" id="GO:0005507">
    <property type="term" value="F:copper ion binding"/>
    <property type="evidence" value="ECO:0007669"/>
    <property type="project" value="TreeGrafter"/>
</dbReference>
<organism evidence="2 3">
    <name type="scientific">Jeotgalicoccus saudimassiliensis</name>
    <dbReference type="NCBI Taxonomy" id="1461582"/>
    <lineage>
        <taxon>Bacteria</taxon>
        <taxon>Bacillati</taxon>
        <taxon>Bacillota</taxon>
        <taxon>Bacilli</taxon>
        <taxon>Bacillales</taxon>
        <taxon>Staphylococcaceae</taxon>
        <taxon>Jeotgalicoccus</taxon>
    </lineage>
</organism>
<evidence type="ECO:0000313" key="2">
    <source>
        <dbReference type="EMBL" id="CEA02751.1"/>
    </source>
</evidence>
<dbReference type="PANTHER" id="PTHR38430">
    <property type="entry name" value="PROTEIN-ARGININE KINASE ACTIVATOR PROTEIN"/>
    <property type="match status" value="1"/>
</dbReference>
<dbReference type="SUPFAM" id="SSF46600">
    <property type="entry name" value="C-terminal UvrC-binding domain of UvrB"/>
    <property type="match status" value="1"/>
</dbReference>
<accession>A0A078MDH7</accession>
<dbReference type="InterPro" id="IPR025542">
    <property type="entry name" value="YacH"/>
</dbReference>
<dbReference type="EMBL" id="CCSE01000001">
    <property type="protein sequence ID" value="CEA02751.1"/>
    <property type="molecule type" value="Genomic_DNA"/>
</dbReference>
<gene>
    <name evidence="2" type="ORF">BN1048_01829</name>
</gene>
<reference evidence="2 3" key="1">
    <citation type="submission" date="2014-07" db="EMBL/GenBank/DDBJ databases">
        <authorList>
            <person name="Urmite Genomes Urmite Genomes"/>
        </authorList>
    </citation>
    <scope>NUCLEOTIDE SEQUENCE [LARGE SCALE GENOMIC DNA]</scope>
    <source>
        <strain evidence="2 3">13MG44_air</strain>
    </source>
</reference>
<dbReference type="Pfam" id="PF02151">
    <property type="entry name" value="UVR"/>
    <property type="match status" value="1"/>
</dbReference>
<dbReference type="eggNOG" id="COG3880">
    <property type="taxonomic scope" value="Bacteria"/>
</dbReference>
<dbReference type="PROSITE" id="PS50151">
    <property type="entry name" value="UVR"/>
    <property type="match status" value="1"/>
</dbReference>
<dbReference type="PIRSF" id="PIRSF015034">
    <property type="entry name" value="YacH"/>
    <property type="match status" value="1"/>
</dbReference>
<proteinExistence type="predicted"/>
<dbReference type="AlphaFoldDB" id="A0A078MDH7"/>
<name>A0A078MDH7_9STAP</name>
<dbReference type="PANTHER" id="PTHR38430:SF1">
    <property type="entry name" value="PROTEIN-ARGININE KINASE ACTIVATOR PROTEIN"/>
    <property type="match status" value="1"/>
</dbReference>
<dbReference type="Gene3D" id="4.10.860.10">
    <property type="entry name" value="UVR domain"/>
    <property type="match status" value="1"/>
</dbReference>
<keyword evidence="3" id="KW-1185">Reference proteome</keyword>